<accession>A0A015ZFD1</accession>
<name>A0A015ZFD1_BACFG</name>
<dbReference type="PATRIC" id="fig|1339280.3.peg.3570"/>
<gene>
    <name evidence="1" type="ORF">M076_3732</name>
</gene>
<proteinExistence type="predicted"/>
<dbReference type="Proteomes" id="UP000022272">
    <property type="component" value="Unassembled WGS sequence"/>
</dbReference>
<reference evidence="1 2" key="1">
    <citation type="submission" date="2014-02" db="EMBL/GenBank/DDBJ databases">
        <authorList>
            <person name="Sears C."/>
            <person name="Carroll K."/>
            <person name="Sack B.R."/>
            <person name="Qadri F."/>
            <person name="Myers L.L."/>
            <person name="Chung G.-T."/>
            <person name="Escheverria P."/>
            <person name="Fraser C.M."/>
            <person name="Sadzewicz L."/>
            <person name="Shefchek K.A."/>
            <person name="Tallon L."/>
            <person name="Das S.P."/>
            <person name="Daugherty S."/>
            <person name="Mongodin E.F."/>
        </authorList>
    </citation>
    <scope>NUCLEOTIDE SEQUENCE [LARGE SCALE GENOMIC DNA]</scope>
    <source>
        <strain evidence="1 2">2-F-2 #4</strain>
    </source>
</reference>
<organism evidence="1 2">
    <name type="scientific">Bacteroides fragilis str. 2-F-2 #4</name>
    <dbReference type="NCBI Taxonomy" id="1339280"/>
    <lineage>
        <taxon>Bacteria</taxon>
        <taxon>Pseudomonadati</taxon>
        <taxon>Bacteroidota</taxon>
        <taxon>Bacteroidia</taxon>
        <taxon>Bacteroidales</taxon>
        <taxon>Bacteroidaceae</taxon>
        <taxon>Bacteroides</taxon>
    </lineage>
</organism>
<comment type="caution">
    <text evidence="1">The sequence shown here is derived from an EMBL/GenBank/DDBJ whole genome shotgun (WGS) entry which is preliminary data.</text>
</comment>
<evidence type="ECO:0000313" key="1">
    <source>
        <dbReference type="EMBL" id="EXZ43052.1"/>
    </source>
</evidence>
<dbReference type="EMBL" id="JGDM01000082">
    <property type="protein sequence ID" value="EXZ43052.1"/>
    <property type="molecule type" value="Genomic_DNA"/>
</dbReference>
<evidence type="ECO:0000313" key="2">
    <source>
        <dbReference type="Proteomes" id="UP000022272"/>
    </source>
</evidence>
<dbReference type="AlphaFoldDB" id="A0A015ZFD1"/>
<protein>
    <submittedName>
        <fullName evidence="1">Uncharacterized protein</fullName>
    </submittedName>
</protein>
<sequence length="39" mass="4869">MKKLPFSLHFEITFIKIIYRYKKKIYFKTKSMIKILIES</sequence>